<evidence type="ECO:0000313" key="2">
    <source>
        <dbReference type="Proteomes" id="UP000007148"/>
    </source>
</evidence>
<keyword evidence="2" id="KW-1185">Reference proteome</keyword>
<name>G4TAK6_SERID</name>
<sequence>MDYFTYSNWSQCGFRTPQDLFTPLTELLERYAVADELMPAVQTFFNEDRAEEIQRAVLGSEQDSQKFWKATAEEEGKPVIKTRAARAILEDVVGLIRVTGDSVVRVNIEPDLPKEVFKGKVNGHIGAAEAAQAMPLP</sequence>
<protein>
    <submittedName>
        <fullName evidence="1">Uncharacterized protein</fullName>
    </submittedName>
</protein>
<accession>G4TAK6</accession>
<dbReference type="HOGENOM" id="CLU_1865902_0_0_1"/>
<proteinExistence type="predicted"/>
<reference evidence="1 2" key="1">
    <citation type="journal article" date="2011" name="PLoS Pathog.">
        <title>Endophytic Life Strategies Decoded by Genome and Transcriptome Analyses of the Mutualistic Root Symbiont Piriformospora indica.</title>
        <authorList>
            <person name="Zuccaro A."/>
            <person name="Lahrmann U."/>
            <person name="Guldener U."/>
            <person name="Langen G."/>
            <person name="Pfiffi S."/>
            <person name="Biedenkopf D."/>
            <person name="Wong P."/>
            <person name="Samans B."/>
            <person name="Grimm C."/>
            <person name="Basiewicz M."/>
            <person name="Murat C."/>
            <person name="Martin F."/>
            <person name="Kogel K.H."/>
        </authorList>
    </citation>
    <scope>NUCLEOTIDE SEQUENCE [LARGE SCALE GENOMIC DNA]</scope>
    <source>
        <strain evidence="1 2">DSM 11827</strain>
    </source>
</reference>
<dbReference type="Proteomes" id="UP000007148">
    <property type="component" value="Unassembled WGS sequence"/>
</dbReference>
<organism evidence="1 2">
    <name type="scientific">Serendipita indica (strain DSM 11827)</name>
    <name type="common">Root endophyte fungus</name>
    <name type="synonym">Piriformospora indica</name>
    <dbReference type="NCBI Taxonomy" id="1109443"/>
    <lineage>
        <taxon>Eukaryota</taxon>
        <taxon>Fungi</taxon>
        <taxon>Dikarya</taxon>
        <taxon>Basidiomycota</taxon>
        <taxon>Agaricomycotina</taxon>
        <taxon>Agaricomycetes</taxon>
        <taxon>Sebacinales</taxon>
        <taxon>Serendipitaceae</taxon>
        <taxon>Serendipita</taxon>
    </lineage>
</organism>
<dbReference type="EMBL" id="CAFZ01000031">
    <property type="protein sequence ID" value="CCA68349.1"/>
    <property type="molecule type" value="Genomic_DNA"/>
</dbReference>
<dbReference type="AlphaFoldDB" id="G4TAK6"/>
<gene>
    <name evidence="1" type="ORF">PIIN_02215</name>
</gene>
<comment type="caution">
    <text evidence="1">The sequence shown here is derived from an EMBL/GenBank/DDBJ whole genome shotgun (WGS) entry which is preliminary data.</text>
</comment>
<evidence type="ECO:0000313" key="1">
    <source>
        <dbReference type="EMBL" id="CCA68349.1"/>
    </source>
</evidence>
<dbReference type="InParanoid" id="G4TAK6"/>